<name>A0ABV3GH22_MICGL</name>
<dbReference type="Pfam" id="PF17660">
    <property type="entry name" value="BTRD1"/>
    <property type="match status" value="4"/>
</dbReference>
<dbReference type="EMBL" id="JBFALK010000010">
    <property type="protein sequence ID" value="MEV0970898.1"/>
    <property type="molecule type" value="Genomic_DNA"/>
</dbReference>
<sequence>MFSDNRPGPDWQLIVRAKGDAIYQQEFDRFTAMGYQPTMVTATGSGSAATFAAIFQKKSGKFVARHGMRANELDTINFELRNNKGYMLSSLNVYGTPSDPRYAAVWVPNPSGISWNYNLSISASGYQSVFDNAVKAGYRPSVIGVGPDGKTYSVVWVKDGIRPWYAFHGMSAAQYQARFDEMTAKGLYPASIDMENGVYAAVFTAR</sequence>
<gene>
    <name evidence="1" type="ORF">AB0I59_19905</name>
</gene>
<evidence type="ECO:0000313" key="2">
    <source>
        <dbReference type="Proteomes" id="UP001551675"/>
    </source>
</evidence>
<organism evidence="1 2">
    <name type="scientific">Microtetraspora glauca</name>
    <dbReference type="NCBI Taxonomy" id="1996"/>
    <lineage>
        <taxon>Bacteria</taxon>
        <taxon>Bacillati</taxon>
        <taxon>Actinomycetota</taxon>
        <taxon>Actinomycetes</taxon>
        <taxon>Streptosporangiales</taxon>
        <taxon>Streptosporangiaceae</taxon>
        <taxon>Microtetraspora</taxon>
    </lineage>
</organism>
<reference evidence="1 2" key="1">
    <citation type="submission" date="2024-06" db="EMBL/GenBank/DDBJ databases">
        <title>The Natural Products Discovery Center: Release of the First 8490 Sequenced Strains for Exploring Actinobacteria Biosynthetic Diversity.</title>
        <authorList>
            <person name="Kalkreuter E."/>
            <person name="Kautsar S.A."/>
            <person name="Yang D."/>
            <person name="Bader C.D."/>
            <person name="Teijaro C.N."/>
            <person name="Fluegel L."/>
            <person name="Davis C.M."/>
            <person name="Simpson J.R."/>
            <person name="Lauterbach L."/>
            <person name="Steele A.D."/>
            <person name="Gui C."/>
            <person name="Meng S."/>
            <person name="Li G."/>
            <person name="Viehrig K."/>
            <person name="Ye F."/>
            <person name="Su P."/>
            <person name="Kiefer A.F."/>
            <person name="Nichols A."/>
            <person name="Cepeda A.J."/>
            <person name="Yan W."/>
            <person name="Fan B."/>
            <person name="Jiang Y."/>
            <person name="Adhikari A."/>
            <person name="Zheng C.-J."/>
            <person name="Schuster L."/>
            <person name="Cowan T.M."/>
            <person name="Smanski M.J."/>
            <person name="Chevrette M.G."/>
            <person name="De Carvalho L.P.S."/>
            <person name="Shen B."/>
        </authorList>
    </citation>
    <scope>NUCLEOTIDE SEQUENCE [LARGE SCALE GENOMIC DNA]</scope>
    <source>
        <strain evidence="1 2">NPDC050100</strain>
    </source>
</reference>
<accession>A0ABV3GH22</accession>
<comment type="caution">
    <text evidence="1">The sequence shown here is derived from an EMBL/GenBank/DDBJ whole genome shotgun (WGS) entry which is preliminary data.</text>
</comment>
<keyword evidence="2" id="KW-1185">Reference proteome</keyword>
<evidence type="ECO:0000313" key="1">
    <source>
        <dbReference type="EMBL" id="MEV0970898.1"/>
    </source>
</evidence>
<dbReference type="InterPro" id="IPR049511">
    <property type="entry name" value="PGH-like_rpt"/>
</dbReference>
<protein>
    <submittedName>
        <fullName evidence="1">Uncharacterized protein</fullName>
    </submittedName>
</protein>
<dbReference type="RefSeq" id="WP_358134649.1">
    <property type="nucleotide sequence ID" value="NZ_JBFALK010000010.1"/>
</dbReference>
<proteinExistence type="predicted"/>
<dbReference type="Proteomes" id="UP001551675">
    <property type="component" value="Unassembled WGS sequence"/>
</dbReference>